<dbReference type="Proteomes" id="UP001169760">
    <property type="component" value="Unassembled WGS sequence"/>
</dbReference>
<dbReference type="AlphaFoldDB" id="A0AAW7X916"/>
<dbReference type="RefSeq" id="WP_303493055.1">
    <property type="nucleotide sequence ID" value="NZ_JAUOPB010000009.1"/>
</dbReference>
<organism evidence="1 2">
    <name type="scientific">Saccharophagus degradans</name>
    <dbReference type="NCBI Taxonomy" id="86304"/>
    <lineage>
        <taxon>Bacteria</taxon>
        <taxon>Pseudomonadati</taxon>
        <taxon>Pseudomonadota</taxon>
        <taxon>Gammaproteobacteria</taxon>
        <taxon>Cellvibrionales</taxon>
        <taxon>Cellvibrionaceae</taxon>
        <taxon>Saccharophagus</taxon>
    </lineage>
</organism>
<dbReference type="EMBL" id="JAUOPB010000009">
    <property type="protein sequence ID" value="MDO6423367.1"/>
    <property type="molecule type" value="Genomic_DNA"/>
</dbReference>
<protein>
    <submittedName>
        <fullName evidence="1">Fis family transcriptional regulator</fullName>
    </submittedName>
</protein>
<evidence type="ECO:0000313" key="2">
    <source>
        <dbReference type="Proteomes" id="UP001169760"/>
    </source>
</evidence>
<name>A0AAW7X916_9GAMM</name>
<sequence>MAKPQSKTEKKIDNNIRVTLTAVCEQLLKDIPGFKWLTHQANYTNFPASLLITCVFETEQDKNTAEQNGNKSKIEKLIQAKLLRAGIKFKAIGKQVVLDSEEACEHDQQGDWAERLLVNGGREIRGNRPGFNR</sequence>
<comment type="caution">
    <text evidence="1">The sequence shown here is derived from an EMBL/GenBank/DDBJ whole genome shotgun (WGS) entry which is preliminary data.</text>
</comment>
<accession>A0AAW7X916</accession>
<reference evidence="1" key="1">
    <citation type="submission" date="2023-07" db="EMBL/GenBank/DDBJ databases">
        <title>Genome content predicts the carbon catabolic preferences of heterotrophic bacteria.</title>
        <authorList>
            <person name="Gralka M."/>
        </authorList>
    </citation>
    <scope>NUCLEOTIDE SEQUENCE</scope>
    <source>
        <strain evidence="1">I3M17_2</strain>
    </source>
</reference>
<gene>
    <name evidence="1" type="ORF">Q4521_12880</name>
</gene>
<proteinExistence type="predicted"/>
<evidence type="ECO:0000313" key="1">
    <source>
        <dbReference type="EMBL" id="MDO6423367.1"/>
    </source>
</evidence>